<gene>
    <name evidence="1" type="ORF">BGZ97_010535</name>
</gene>
<comment type="caution">
    <text evidence="1">The sequence shown here is derived from an EMBL/GenBank/DDBJ whole genome shotgun (WGS) entry which is preliminary data.</text>
</comment>
<dbReference type="Proteomes" id="UP000823405">
    <property type="component" value="Unassembled WGS sequence"/>
</dbReference>
<reference evidence="1" key="1">
    <citation type="journal article" date="2020" name="Fungal Divers.">
        <title>Resolving the Mortierellaceae phylogeny through synthesis of multi-gene phylogenetics and phylogenomics.</title>
        <authorList>
            <person name="Vandepol N."/>
            <person name="Liber J."/>
            <person name="Desiro A."/>
            <person name="Na H."/>
            <person name="Kennedy M."/>
            <person name="Barry K."/>
            <person name="Grigoriev I.V."/>
            <person name="Miller A.N."/>
            <person name="O'Donnell K."/>
            <person name="Stajich J.E."/>
            <person name="Bonito G."/>
        </authorList>
    </citation>
    <scope>NUCLEOTIDE SEQUENCE</scope>
    <source>
        <strain evidence="1">NVP60</strain>
    </source>
</reference>
<evidence type="ECO:0000313" key="2">
    <source>
        <dbReference type="Proteomes" id="UP000823405"/>
    </source>
</evidence>
<accession>A0A9P6QLK5</accession>
<feature type="non-terminal residue" evidence="1">
    <location>
        <position position="1"/>
    </location>
</feature>
<proteinExistence type="predicted"/>
<name>A0A9P6QLK5_9FUNG</name>
<keyword evidence="2" id="KW-1185">Reference proteome</keyword>
<sequence>EGLLYNIKNVLATQWHRLTTIEDTISTATQAAQNLHLQDRFHSRHVPQINNSAPHC</sequence>
<evidence type="ECO:0000313" key="1">
    <source>
        <dbReference type="EMBL" id="KAG0274298.1"/>
    </source>
</evidence>
<dbReference type="AlphaFoldDB" id="A0A9P6QLK5"/>
<protein>
    <submittedName>
        <fullName evidence="1">Uncharacterized protein</fullName>
    </submittedName>
</protein>
<feature type="non-terminal residue" evidence="1">
    <location>
        <position position="56"/>
    </location>
</feature>
<dbReference type="EMBL" id="JAAAIN010005482">
    <property type="protein sequence ID" value="KAG0274298.1"/>
    <property type="molecule type" value="Genomic_DNA"/>
</dbReference>
<organism evidence="1 2">
    <name type="scientific">Linnemannia gamsii</name>
    <dbReference type="NCBI Taxonomy" id="64522"/>
    <lineage>
        <taxon>Eukaryota</taxon>
        <taxon>Fungi</taxon>
        <taxon>Fungi incertae sedis</taxon>
        <taxon>Mucoromycota</taxon>
        <taxon>Mortierellomycotina</taxon>
        <taxon>Mortierellomycetes</taxon>
        <taxon>Mortierellales</taxon>
        <taxon>Mortierellaceae</taxon>
        <taxon>Linnemannia</taxon>
    </lineage>
</organism>